<dbReference type="Proteomes" id="UP000030764">
    <property type="component" value="Unassembled WGS sequence"/>
</dbReference>
<accession>A0A085MS17</accession>
<dbReference type="EMBL" id="KL367703">
    <property type="protein sequence ID" value="KFD60013.1"/>
    <property type="molecule type" value="Genomic_DNA"/>
</dbReference>
<dbReference type="Proteomes" id="UP000030758">
    <property type="component" value="Unassembled WGS sequence"/>
</dbReference>
<reference evidence="2 3" key="1">
    <citation type="journal article" date="2014" name="Nat. Genet.">
        <title>Genome and transcriptome of the porcine whipworm Trichuris suis.</title>
        <authorList>
            <person name="Jex A.R."/>
            <person name="Nejsum P."/>
            <person name="Schwarz E.M."/>
            <person name="Hu L."/>
            <person name="Young N.D."/>
            <person name="Hall R.S."/>
            <person name="Korhonen P.K."/>
            <person name="Liao S."/>
            <person name="Thamsborg S."/>
            <person name="Xia J."/>
            <person name="Xu P."/>
            <person name="Wang S."/>
            <person name="Scheerlinck J.P."/>
            <person name="Hofmann A."/>
            <person name="Sternberg P.W."/>
            <person name="Wang J."/>
            <person name="Gasser R.B."/>
        </authorList>
    </citation>
    <scope>NUCLEOTIDE SEQUENCE [LARGE SCALE GENOMIC DNA]</scope>
    <source>
        <strain evidence="2">DCEP-RM93F</strain>
        <strain evidence="1">DCEP-RM93M</strain>
    </source>
</reference>
<protein>
    <submittedName>
        <fullName evidence="2">Uncharacterized protein</fullName>
    </submittedName>
</protein>
<dbReference type="EMBL" id="KL363186">
    <property type="protein sequence ID" value="KFD57851.1"/>
    <property type="molecule type" value="Genomic_DNA"/>
</dbReference>
<proteinExistence type="predicted"/>
<organism evidence="2">
    <name type="scientific">Trichuris suis</name>
    <name type="common">pig whipworm</name>
    <dbReference type="NCBI Taxonomy" id="68888"/>
    <lineage>
        <taxon>Eukaryota</taxon>
        <taxon>Metazoa</taxon>
        <taxon>Ecdysozoa</taxon>
        <taxon>Nematoda</taxon>
        <taxon>Enoplea</taxon>
        <taxon>Dorylaimia</taxon>
        <taxon>Trichinellida</taxon>
        <taxon>Trichuridae</taxon>
        <taxon>Trichuris</taxon>
    </lineage>
</organism>
<sequence>MDLLAGNCAKDKIDPRYKLWIAEDQEIRVQFSTSRKSRIDLGLIYRPERASNFSFLNELLLKLQSGTEF</sequence>
<evidence type="ECO:0000313" key="1">
    <source>
        <dbReference type="EMBL" id="KFD57851.1"/>
    </source>
</evidence>
<keyword evidence="3" id="KW-1185">Reference proteome</keyword>
<gene>
    <name evidence="1" type="ORF">M513_01084</name>
    <name evidence="2" type="ORF">M514_01084</name>
</gene>
<evidence type="ECO:0000313" key="3">
    <source>
        <dbReference type="Proteomes" id="UP000030764"/>
    </source>
</evidence>
<evidence type="ECO:0000313" key="2">
    <source>
        <dbReference type="EMBL" id="KFD60013.1"/>
    </source>
</evidence>
<dbReference type="AlphaFoldDB" id="A0A085MS17"/>
<name>A0A085MS17_9BILA</name>